<sequence>MHLAFLDEFGHIGPYISRNHSAHNASPVFGLAGYILPHDKARQFATWFFKLKSHLLEAELRQSQKHPATWEKKGTELFNTRNIKKYPHIKEGAIRTINKIYKLEGKLFYYGRQKYQSPENSHPGGLYTTVLGHSIRQLDKYCSLNKSSFLMILDQHSDRIKLLEVSAKTMFGNEPARCLIEPPFHVESHLYQTIQAADWVATLIARLLAYRLSPAEYPDWEWAERIFGDLIDNRTTHSILYKPKEAQGRLPLGKN</sequence>
<dbReference type="InterPro" id="IPR024524">
    <property type="entry name" value="DUF3800"/>
</dbReference>
<accession>A0ABS9DXK3</accession>
<evidence type="ECO:0000313" key="1">
    <source>
        <dbReference type="EMBL" id="MCF3947460.1"/>
    </source>
</evidence>
<protein>
    <submittedName>
        <fullName evidence="1">DUF3800 domain-containing protein</fullName>
    </submittedName>
</protein>
<reference evidence="1 2" key="1">
    <citation type="submission" date="2022-01" db="EMBL/GenBank/DDBJ databases">
        <authorList>
            <person name="Won M."/>
            <person name="Kim S.-J."/>
            <person name="Kwon S.-W."/>
        </authorList>
    </citation>
    <scope>NUCLEOTIDE SEQUENCE [LARGE SCALE GENOMIC DNA]</scope>
    <source>
        <strain evidence="1 2">KCTC 23505</strain>
    </source>
</reference>
<dbReference type="Proteomes" id="UP001521209">
    <property type="component" value="Unassembled WGS sequence"/>
</dbReference>
<dbReference type="EMBL" id="JAKGBZ010000023">
    <property type="protein sequence ID" value="MCF3947460.1"/>
    <property type="molecule type" value="Genomic_DNA"/>
</dbReference>
<dbReference type="Pfam" id="PF12686">
    <property type="entry name" value="DUF3800"/>
    <property type="match status" value="1"/>
</dbReference>
<evidence type="ECO:0000313" key="2">
    <source>
        <dbReference type="Proteomes" id="UP001521209"/>
    </source>
</evidence>
<keyword evidence="2" id="KW-1185">Reference proteome</keyword>
<comment type="caution">
    <text evidence="1">The sequence shown here is derived from an EMBL/GenBank/DDBJ whole genome shotgun (WGS) entry which is preliminary data.</text>
</comment>
<gene>
    <name evidence="1" type="ORF">L2A60_12305</name>
</gene>
<name>A0ABS9DXK3_9PROT</name>
<dbReference type="RefSeq" id="WP_235704695.1">
    <property type="nucleotide sequence ID" value="NZ_JAKGBZ010000023.1"/>
</dbReference>
<organism evidence="1 2">
    <name type="scientific">Acidiphilium iwatense</name>
    <dbReference type="NCBI Taxonomy" id="768198"/>
    <lineage>
        <taxon>Bacteria</taxon>
        <taxon>Pseudomonadati</taxon>
        <taxon>Pseudomonadota</taxon>
        <taxon>Alphaproteobacteria</taxon>
        <taxon>Acetobacterales</taxon>
        <taxon>Acidocellaceae</taxon>
        <taxon>Acidiphilium</taxon>
    </lineage>
</organism>
<proteinExistence type="predicted"/>